<dbReference type="InterPro" id="IPR003599">
    <property type="entry name" value="Ig_sub"/>
</dbReference>
<reference evidence="2" key="1">
    <citation type="submission" date="2022-01" db="EMBL/GenBank/DDBJ databases">
        <authorList>
            <person name="Braso-Vives M."/>
        </authorList>
    </citation>
    <scope>NUCLEOTIDE SEQUENCE</scope>
</reference>
<dbReference type="InterPro" id="IPR000477">
    <property type="entry name" value="RT_dom"/>
</dbReference>
<name>A0A8J9YRY3_BRALA</name>
<dbReference type="PANTHER" id="PTHR47027">
    <property type="entry name" value="REVERSE TRANSCRIPTASE DOMAIN-CONTAINING PROTEIN"/>
    <property type="match status" value="1"/>
</dbReference>
<evidence type="ECO:0000313" key="2">
    <source>
        <dbReference type="EMBL" id="CAH1240999.1"/>
    </source>
</evidence>
<dbReference type="Pfam" id="PF07686">
    <property type="entry name" value="V-set"/>
    <property type="match status" value="1"/>
</dbReference>
<dbReference type="InterPro" id="IPR013783">
    <property type="entry name" value="Ig-like_fold"/>
</dbReference>
<dbReference type="CDD" id="cd01650">
    <property type="entry name" value="RT_nLTR_like"/>
    <property type="match status" value="1"/>
</dbReference>
<protein>
    <submittedName>
        <fullName evidence="2">Hypp6277 protein</fullName>
    </submittedName>
</protein>
<dbReference type="InterPro" id="IPR013106">
    <property type="entry name" value="Ig_V-set"/>
</dbReference>
<organism evidence="2 3">
    <name type="scientific">Branchiostoma lanceolatum</name>
    <name type="common">Common lancelet</name>
    <name type="synonym">Amphioxus lanceolatum</name>
    <dbReference type="NCBI Taxonomy" id="7740"/>
    <lineage>
        <taxon>Eukaryota</taxon>
        <taxon>Metazoa</taxon>
        <taxon>Chordata</taxon>
        <taxon>Cephalochordata</taxon>
        <taxon>Leptocardii</taxon>
        <taxon>Amphioxiformes</taxon>
        <taxon>Branchiostomatidae</taxon>
        <taxon>Branchiostoma</taxon>
    </lineage>
</organism>
<gene>
    <name evidence="2" type="primary">Hypp6277</name>
    <name evidence="2" type="ORF">BLAG_LOCUS4799</name>
</gene>
<dbReference type="Proteomes" id="UP000838412">
    <property type="component" value="Chromosome 12"/>
</dbReference>
<accession>A0A8J9YRY3</accession>
<dbReference type="AlphaFoldDB" id="A0A8J9YRY3"/>
<dbReference type="InterPro" id="IPR036179">
    <property type="entry name" value="Ig-like_dom_sf"/>
</dbReference>
<dbReference type="Pfam" id="PF00078">
    <property type="entry name" value="RVT_1"/>
    <property type="match status" value="1"/>
</dbReference>
<dbReference type="EMBL" id="OV696697">
    <property type="protein sequence ID" value="CAH1240999.1"/>
    <property type="molecule type" value="Genomic_DNA"/>
</dbReference>
<dbReference type="PROSITE" id="PS50878">
    <property type="entry name" value="RT_POL"/>
    <property type="match status" value="1"/>
</dbReference>
<dbReference type="PANTHER" id="PTHR47027:SF25">
    <property type="entry name" value="REVERSE TRANSCRIPTASE DOMAIN-CONTAINING PROTEIN"/>
    <property type="match status" value="1"/>
</dbReference>
<dbReference type="SMART" id="SM00409">
    <property type="entry name" value="IG"/>
    <property type="match status" value="1"/>
</dbReference>
<feature type="domain" description="Reverse transcriptase" evidence="1">
    <location>
        <begin position="309"/>
        <end position="579"/>
    </location>
</feature>
<sequence length="767" mass="85726">MAGLDIPSLVRACGANRSLLQIPAGRTYLMQPGVGAQVGLNVPSLVRAVRGEPVELSAALPAPSQVFLPDDQVYLPLLALCAYLYLYVAGVAAQVGLDVPSLVRAVRGEPVELSATFSSSQPVISIIWSKIEGGVGGKKETIFMFTPQSQYSYARYKNRVTMEGQATLKISYTEPEDEGLYTVAVVLDVAGQEEKFVRLEILGNQTTCIEDDDGNLLTTKPDILRRWKTYCQELYNYQLTAEEEVLEELKSTTCQLQEDVAPDILESEVVAAIKALKLGKSPGIDNVPGELLKAGGETVARLYTRICNHVFKTGKWPKAWTTSVVIPLPKKGNLKKCPNYRTISLISHPSKILLKVILNRLQPQAEQILSEEQAGFRKGRSCAEQIFNLRLICEKYRELGKPVYHTFVDYKKCFDRVWQDGLWAVMRRFNISRGIVNSIEALYKSSQSMVMTGGEFSECFPTSVGVRQGCLLSPTLCNIFLENIMREALAPKVSPIKLSGRIITHLQFADDVDLLDGLKEDQQLQTSSLDSTSRRYGMEISLEKTKCLVSGPSDTTAQVTVRGTELEQVSEFTYLGSVQTEDCGSTKEVKVRIAKSTLALSKLKHIWSSHNISMSTKIRLLRCLVLSIFLYGAESWTLNAEIAKRINAFEMNCYRRLLRVHWTSHTTNKEVKERIHTLQGPLDSFLSLVKKKKLQWFGHVSRAKGTLANTILQGKAEGARPRGRPRRSWISDLKEWTGHTANQMTRLAENRQQWRAFTETYAAPTAE</sequence>
<dbReference type="OrthoDB" id="414666at2759"/>
<dbReference type="Gene3D" id="2.60.40.10">
    <property type="entry name" value="Immunoglobulins"/>
    <property type="match status" value="1"/>
</dbReference>
<dbReference type="InterPro" id="IPR043502">
    <property type="entry name" value="DNA/RNA_pol_sf"/>
</dbReference>
<evidence type="ECO:0000259" key="1">
    <source>
        <dbReference type="PROSITE" id="PS50878"/>
    </source>
</evidence>
<evidence type="ECO:0000313" key="3">
    <source>
        <dbReference type="Proteomes" id="UP000838412"/>
    </source>
</evidence>
<proteinExistence type="predicted"/>
<dbReference type="SUPFAM" id="SSF56672">
    <property type="entry name" value="DNA/RNA polymerases"/>
    <property type="match status" value="1"/>
</dbReference>
<keyword evidence="3" id="KW-1185">Reference proteome</keyword>
<dbReference type="SUPFAM" id="SSF48726">
    <property type="entry name" value="Immunoglobulin"/>
    <property type="match status" value="1"/>
</dbReference>